<proteinExistence type="predicted"/>
<evidence type="ECO:0000313" key="1">
    <source>
        <dbReference type="EMBL" id="QDU35332.1"/>
    </source>
</evidence>
<accession>A0A517YYM3</accession>
<keyword evidence="2" id="KW-1185">Reference proteome</keyword>
<organism evidence="1 2">
    <name type="scientific">Poriferisphaera corsica</name>
    <dbReference type="NCBI Taxonomy" id="2528020"/>
    <lineage>
        <taxon>Bacteria</taxon>
        <taxon>Pseudomonadati</taxon>
        <taxon>Planctomycetota</taxon>
        <taxon>Phycisphaerae</taxon>
        <taxon>Phycisphaerales</taxon>
        <taxon>Phycisphaeraceae</taxon>
        <taxon>Poriferisphaera</taxon>
    </lineage>
</organism>
<sequence>MSSRCCDQCRCDPFAGLGHAEKGQPVLSPCPLVSAAPERLDDRCLWTQGHLRGDDVPSNLGIAITLVKHIEEGVIPLFVETIGDAITTNHVQRILRRYLADSPVLVRSSGGEDLLMSVDDADQYLTPYLGMIA</sequence>
<name>A0A517YYM3_9BACT</name>
<dbReference type="KEGG" id="pcor:KS4_34130"/>
<gene>
    <name evidence="1" type="ORF">KS4_34130</name>
</gene>
<evidence type="ECO:0000313" key="2">
    <source>
        <dbReference type="Proteomes" id="UP000317369"/>
    </source>
</evidence>
<protein>
    <submittedName>
        <fullName evidence="1">Uncharacterized protein</fullName>
    </submittedName>
</protein>
<dbReference type="EMBL" id="CP036425">
    <property type="protein sequence ID" value="QDU35332.1"/>
    <property type="molecule type" value="Genomic_DNA"/>
</dbReference>
<dbReference type="Proteomes" id="UP000317369">
    <property type="component" value="Chromosome"/>
</dbReference>
<reference evidence="1 2" key="1">
    <citation type="submission" date="2019-02" db="EMBL/GenBank/DDBJ databases">
        <title>Deep-cultivation of Planctomycetes and their phenomic and genomic characterization uncovers novel biology.</title>
        <authorList>
            <person name="Wiegand S."/>
            <person name="Jogler M."/>
            <person name="Boedeker C."/>
            <person name="Pinto D."/>
            <person name="Vollmers J."/>
            <person name="Rivas-Marin E."/>
            <person name="Kohn T."/>
            <person name="Peeters S.H."/>
            <person name="Heuer A."/>
            <person name="Rast P."/>
            <person name="Oberbeckmann S."/>
            <person name="Bunk B."/>
            <person name="Jeske O."/>
            <person name="Meyerdierks A."/>
            <person name="Storesund J.E."/>
            <person name="Kallscheuer N."/>
            <person name="Luecker S."/>
            <person name="Lage O.M."/>
            <person name="Pohl T."/>
            <person name="Merkel B.J."/>
            <person name="Hornburger P."/>
            <person name="Mueller R.-W."/>
            <person name="Bruemmer F."/>
            <person name="Labrenz M."/>
            <person name="Spormann A.M."/>
            <person name="Op den Camp H."/>
            <person name="Overmann J."/>
            <person name="Amann R."/>
            <person name="Jetten M.S.M."/>
            <person name="Mascher T."/>
            <person name="Medema M.H."/>
            <person name="Devos D.P."/>
            <person name="Kaster A.-K."/>
            <person name="Ovreas L."/>
            <person name="Rohde M."/>
            <person name="Galperin M.Y."/>
            <person name="Jogler C."/>
        </authorList>
    </citation>
    <scope>NUCLEOTIDE SEQUENCE [LARGE SCALE GENOMIC DNA]</scope>
    <source>
        <strain evidence="1 2">KS4</strain>
    </source>
</reference>
<dbReference type="AlphaFoldDB" id="A0A517YYM3"/>